<dbReference type="InterPro" id="IPR042302">
    <property type="entry name" value="E1_FCCH_sf"/>
</dbReference>
<reference evidence="1" key="1">
    <citation type="submission" date="2020-04" db="EMBL/GenBank/DDBJ databases">
        <authorList>
            <person name="Chiriac C."/>
            <person name="Salcher M."/>
            <person name="Ghai R."/>
            <person name="Kavagutti S V."/>
        </authorList>
    </citation>
    <scope>NUCLEOTIDE SEQUENCE</scope>
</reference>
<evidence type="ECO:0000313" key="1">
    <source>
        <dbReference type="EMBL" id="CAB4130826.1"/>
    </source>
</evidence>
<protein>
    <submittedName>
        <fullName evidence="1">Uncharacterized protein</fullName>
    </submittedName>
</protein>
<organism evidence="1">
    <name type="scientific">uncultured Caudovirales phage</name>
    <dbReference type="NCBI Taxonomy" id="2100421"/>
    <lineage>
        <taxon>Viruses</taxon>
        <taxon>Duplodnaviria</taxon>
        <taxon>Heunggongvirae</taxon>
        <taxon>Uroviricota</taxon>
        <taxon>Caudoviricetes</taxon>
        <taxon>Peduoviridae</taxon>
        <taxon>Maltschvirus</taxon>
        <taxon>Maltschvirus maltsch</taxon>
    </lineage>
</organism>
<name>A0A6J5LCD6_9CAUD</name>
<sequence>MKNFKLTFLALFAALAMFGASPSAVESSRSHAAAGNYGCTVSGATVATPSVITCSAAHGLIDGDPIRITGVGGTTTVNTVGYAKITGYSTTTFGFYSDAALATGITGTGAYTSGGNVTQNYLVSGVTGDFTLRFRMESLTATKNVLVALQESQDGFVSDIRTFWVNSFTGSAQGSNTNQPFVDVTLRKYQLPMNRFGSANTAIRVNVQAIDGSTTLVSSMFVEQ</sequence>
<accession>A0A6J5LCD6</accession>
<gene>
    <name evidence="1" type="ORF">UFOVP130_37</name>
</gene>
<dbReference type="Gene3D" id="2.40.30.180">
    <property type="entry name" value="Ubiquitin-activating enzyme E1, FCCH domain"/>
    <property type="match status" value="1"/>
</dbReference>
<proteinExistence type="predicted"/>
<dbReference type="EMBL" id="LR796251">
    <property type="protein sequence ID" value="CAB4130826.1"/>
    <property type="molecule type" value="Genomic_DNA"/>
</dbReference>